<proteinExistence type="predicted"/>
<accession>A0A6J4HHJ7</accession>
<feature type="non-terminal residue" evidence="2">
    <location>
        <position position="1"/>
    </location>
</feature>
<organism evidence="2">
    <name type="scientific">uncultured Acidimicrobiales bacterium</name>
    <dbReference type="NCBI Taxonomy" id="310071"/>
    <lineage>
        <taxon>Bacteria</taxon>
        <taxon>Bacillati</taxon>
        <taxon>Actinomycetota</taxon>
        <taxon>Acidimicrobiia</taxon>
        <taxon>Acidimicrobiales</taxon>
        <taxon>environmental samples</taxon>
    </lineage>
</organism>
<feature type="non-terminal residue" evidence="2">
    <location>
        <position position="47"/>
    </location>
</feature>
<feature type="region of interest" description="Disordered" evidence="1">
    <location>
        <begin position="21"/>
        <end position="47"/>
    </location>
</feature>
<protein>
    <submittedName>
        <fullName evidence="2">Uncharacterized protein</fullName>
    </submittedName>
</protein>
<gene>
    <name evidence="2" type="ORF">AVDCRST_MAG76-724</name>
</gene>
<sequence>CCSAPTTSRRCATARTECTSNGAAPVGVMAPTSPGGAGPVVPAQEHA</sequence>
<name>A0A6J4HHJ7_9ACTN</name>
<reference evidence="2" key="1">
    <citation type="submission" date="2020-02" db="EMBL/GenBank/DDBJ databases">
        <authorList>
            <person name="Meier V. D."/>
        </authorList>
    </citation>
    <scope>NUCLEOTIDE SEQUENCE</scope>
    <source>
        <strain evidence="2">AVDCRST_MAG76</strain>
    </source>
</reference>
<evidence type="ECO:0000313" key="2">
    <source>
        <dbReference type="EMBL" id="CAA9221548.1"/>
    </source>
</evidence>
<evidence type="ECO:0000256" key="1">
    <source>
        <dbReference type="SAM" id="MobiDB-lite"/>
    </source>
</evidence>
<dbReference type="AlphaFoldDB" id="A0A6J4HHJ7"/>
<dbReference type="EMBL" id="CADCSZ010000042">
    <property type="protein sequence ID" value="CAA9221548.1"/>
    <property type="molecule type" value="Genomic_DNA"/>
</dbReference>